<evidence type="ECO:0000256" key="8">
    <source>
        <dbReference type="SAM" id="MobiDB-lite"/>
    </source>
</evidence>
<evidence type="ECO:0000256" key="6">
    <source>
        <dbReference type="ARBA" id="ARBA00023180"/>
    </source>
</evidence>
<organism evidence="9 10">
    <name type="scientific">Symbiodinium natans</name>
    <dbReference type="NCBI Taxonomy" id="878477"/>
    <lineage>
        <taxon>Eukaryota</taxon>
        <taxon>Sar</taxon>
        <taxon>Alveolata</taxon>
        <taxon>Dinophyceae</taxon>
        <taxon>Suessiales</taxon>
        <taxon>Symbiodiniaceae</taxon>
        <taxon>Symbiodinium</taxon>
    </lineage>
</organism>
<evidence type="ECO:0000313" key="10">
    <source>
        <dbReference type="Proteomes" id="UP000604046"/>
    </source>
</evidence>
<feature type="transmembrane region" description="Helical" evidence="7">
    <location>
        <begin position="335"/>
        <end position="354"/>
    </location>
</feature>
<evidence type="ECO:0000256" key="4">
    <source>
        <dbReference type="ARBA" id="ARBA00022989"/>
    </source>
</evidence>
<dbReference type="PANTHER" id="PTHR12385">
    <property type="entry name" value="CHOLINE TRANSPORTER-LIKE (SLC FAMILY 44)"/>
    <property type="match status" value="1"/>
</dbReference>
<evidence type="ECO:0000256" key="7">
    <source>
        <dbReference type="RuleBase" id="RU368066"/>
    </source>
</evidence>
<reference evidence="9" key="1">
    <citation type="submission" date="2021-02" db="EMBL/GenBank/DDBJ databases">
        <authorList>
            <person name="Dougan E. K."/>
            <person name="Rhodes N."/>
            <person name="Thang M."/>
            <person name="Chan C."/>
        </authorList>
    </citation>
    <scope>NUCLEOTIDE SEQUENCE</scope>
</reference>
<feature type="transmembrane region" description="Helical" evidence="7">
    <location>
        <begin position="384"/>
        <end position="404"/>
    </location>
</feature>
<dbReference type="GO" id="GO:0022857">
    <property type="term" value="F:transmembrane transporter activity"/>
    <property type="evidence" value="ECO:0007669"/>
    <property type="project" value="UniProtKB-UniRule"/>
</dbReference>
<feature type="transmembrane region" description="Helical" evidence="7">
    <location>
        <begin position="142"/>
        <end position="160"/>
    </location>
</feature>
<proteinExistence type="inferred from homology"/>
<keyword evidence="10" id="KW-1185">Reference proteome</keyword>
<accession>A0A812I248</accession>
<feature type="region of interest" description="Disordered" evidence="8">
    <location>
        <begin position="23"/>
        <end position="109"/>
    </location>
</feature>
<comment type="subcellular location">
    <subcellularLocation>
        <location evidence="7">Cell membrane</location>
        <topology evidence="7">Multi-pass membrane protein</topology>
    </subcellularLocation>
    <subcellularLocation>
        <location evidence="1">Membrane</location>
        <topology evidence="1">Multi-pass membrane protein</topology>
    </subcellularLocation>
</comment>
<dbReference type="Proteomes" id="UP000604046">
    <property type="component" value="Unassembled WGS sequence"/>
</dbReference>
<dbReference type="OrthoDB" id="445888at2759"/>
<feature type="transmembrane region" description="Helical" evidence="7">
    <location>
        <begin position="278"/>
        <end position="300"/>
    </location>
</feature>
<evidence type="ECO:0000256" key="2">
    <source>
        <dbReference type="ARBA" id="ARBA00007168"/>
    </source>
</evidence>
<comment type="caution">
    <text evidence="9">The sequence shown here is derived from an EMBL/GenBank/DDBJ whole genome shotgun (WGS) entry which is preliminary data.</text>
</comment>
<comment type="function">
    <text evidence="7">Choline transporter.</text>
</comment>
<feature type="transmembrane region" description="Helical" evidence="7">
    <location>
        <begin position="306"/>
        <end position="328"/>
    </location>
</feature>
<keyword evidence="4 7" id="KW-1133">Transmembrane helix</keyword>
<evidence type="ECO:0000313" key="9">
    <source>
        <dbReference type="EMBL" id="CAE6970258.1"/>
    </source>
</evidence>
<keyword evidence="6" id="KW-0325">Glycoprotein</keyword>
<dbReference type="GO" id="GO:0005886">
    <property type="term" value="C:plasma membrane"/>
    <property type="evidence" value="ECO:0007669"/>
    <property type="project" value="UniProtKB-SubCell"/>
</dbReference>
<dbReference type="PANTHER" id="PTHR12385:SF14">
    <property type="entry name" value="CHOLINE TRANSPORTER-LIKE 2"/>
    <property type="match status" value="1"/>
</dbReference>
<evidence type="ECO:0000256" key="5">
    <source>
        <dbReference type="ARBA" id="ARBA00023136"/>
    </source>
</evidence>
<evidence type="ECO:0000256" key="1">
    <source>
        <dbReference type="ARBA" id="ARBA00004141"/>
    </source>
</evidence>
<gene>
    <name evidence="9" type="ORF">SNAT2548_LOCUS2461</name>
</gene>
<feature type="transmembrane region" description="Helical" evidence="7">
    <location>
        <begin position="482"/>
        <end position="504"/>
    </location>
</feature>
<keyword evidence="3 7" id="KW-0812">Transmembrane</keyword>
<dbReference type="EMBL" id="CAJNDS010000146">
    <property type="protein sequence ID" value="CAE6970258.1"/>
    <property type="molecule type" value="Genomic_DNA"/>
</dbReference>
<dbReference type="AlphaFoldDB" id="A0A812I248"/>
<comment type="caution">
    <text evidence="7">Lacks conserved residue(s) required for the propagation of feature annotation.</text>
</comment>
<protein>
    <recommendedName>
        <fullName evidence="7">Choline transporter-like protein</fullName>
    </recommendedName>
</protein>
<sequence length="576" mass="63666">MAAAEGGGSWLDWRYFVGVAYEEEPQDSSRGVTKEENLRNGDSIGSRRSKDDGGTNHPLRRHRSEPARPTRDGWLGYIFGSTDSDSEDGSSSSSDTSESGDIQHLQHLQRHLSAPARTQTWDDFEVGSLKHPADVKRRCTDVSWLVAFAILLLALLAVGFSKPSYSALLKLADYDGQVCGTVGSDAPFAYVCAVDVGENKTAFTVCRESCPSTDHSKLRCINHEMGVDVEAQDYPTQKSLLYLSNLCVPQSVELANHLFVHHARAAGEARLAVAVKSLWVPLLIAALVSLGISFRILFLLKDHTEVLLMAGVVFVVLVPWVWAVILYVTNGKDAGTFCLVLVLVGVVLGCLASAHVTTLKLAAVCIERSCECVLETPLLQLGPLVVLTTRACAIGFMVFCLLVSPARIFYNHREGKVSFDCGEENCPYSLLFFLCWTFMLVWVEATITSSWEFAVSYLTCTWYFDDKERVAARTYTTTLRHLLKALLCYHLGSMIKAAIVIGFLRPFRFLLGTITAAARIGNNPVGAFMKLFCSCFVHLYEHHFHMFSADAYIEVGPDQEFFGVSWGMTRSFGVRV</sequence>
<evidence type="ECO:0000256" key="3">
    <source>
        <dbReference type="ARBA" id="ARBA00022692"/>
    </source>
</evidence>
<dbReference type="InterPro" id="IPR007603">
    <property type="entry name" value="Choline_transptr-like"/>
</dbReference>
<feature type="compositionally biased region" description="Low complexity" evidence="8">
    <location>
        <begin position="89"/>
        <end position="100"/>
    </location>
</feature>
<dbReference type="Pfam" id="PF04515">
    <property type="entry name" value="Choline_transpo"/>
    <property type="match status" value="1"/>
</dbReference>
<keyword evidence="5 7" id="KW-0472">Membrane</keyword>
<comment type="similarity">
    <text evidence="2 7">Belongs to the CTL (choline transporter-like) family.</text>
</comment>
<name>A0A812I248_9DINO</name>